<dbReference type="RefSeq" id="WP_010773043.1">
    <property type="nucleotide sequence ID" value="NZ_KB946335.1"/>
</dbReference>
<proteinExistence type="predicted"/>
<comment type="caution">
    <text evidence="2">The sequence shown here is derived from an EMBL/GenBank/DDBJ whole genome shotgun (WGS) entry which is preliminary data.</text>
</comment>
<accession>R3TQ21</accession>
<feature type="transmembrane region" description="Helical" evidence="1">
    <location>
        <begin position="75"/>
        <end position="96"/>
    </location>
</feature>
<dbReference type="Proteomes" id="UP000013840">
    <property type="component" value="Unassembled WGS sequence"/>
</dbReference>
<dbReference type="AlphaFoldDB" id="R3TQ21"/>
<name>R3TQ21_9ENTE</name>
<keyword evidence="1" id="KW-0472">Membrane</keyword>
<sequence>MDLKFTQTLTQHSWLAFNKIYMKKKYKRRRFLLVTLSIISFFLSLISIYLIWTFFQQDSFTFTSVNLADILHYCPLYFYSGLLFLIVGIELFLIYYKEIDFRLKKSLKDPSNSSFFVEKVFMISSEAVKVNTKLSVSTYEWSIFTTCIETSAFIALQLNSFSVLLIQKEELSQEQLSKLKQIITEKMADSYDFWN</sequence>
<dbReference type="eggNOG" id="ENOG5030XWP">
    <property type="taxonomic scope" value="Bacteria"/>
</dbReference>
<dbReference type="EMBL" id="AJAU01000022">
    <property type="protein sequence ID" value="EOL43634.1"/>
    <property type="molecule type" value="Genomic_DNA"/>
</dbReference>
<evidence type="ECO:0000313" key="3">
    <source>
        <dbReference type="Proteomes" id="UP000013840"/>
    </source>
</evidence>
<evidence type="ECO:0000256" key="1">
    <source>
        <dbReference type="SAM" id="Phobius"/>
    </source>
</evidence>
<protein>
    <recommendedName>
        <fullName evidence="4">YcxB-like protein domain-containing protein</fullName>
    </recommendedName>
</protein>
<keyword evidence="3" id="KW-1185">Reference proteome</keyword>
<keyword evidence="1" id="KW-0812">Transmembrane</keyword>
<keyword evidence="1" id="KW-1133">Transmembrane helix</keyword>
<dbReference type="PATRIC" id="fig|1158612.3.peg.2931"/>
<feature type="transmembrane region" description="Helical" evidence="1">
    <location>
        <begin position="31"/>
        <end position="55"/>
    </location>
</feature>
<organism evidence="2 3">
    <name type="scientific">Enterococcus caccae ATCC BAA-1240</name>
    <dbReference type="NCBI Taxonomy" id="1158612"/>
    <lineage>
        <taxon>Bacteria</taxon>
        <taxon>Bacillati</taxon>
        <taxon>Bacillota</taxon>
        <taxon>Bacilli</taxon>
        <taxon>Lactobacillales</taxon>
        <taxon>Enterococcaceae</taxon>
        <taxon>Enterococcus</taxon>
    </lineage>
</organism>
<gene>
    <name evidence="2" type="ORF">UC7_02964</name>
</gene>
<evidence type="ECO:0008006" key="4">
    <source>
        <dbReference type="Google" id="ProtNLM"/>
    </source>
</evidence>
<evidence type="ECO:0000313" key="2">
    <source>
        <dbReference type="EMBL" id="EOL43634.1"/>
    </source>
</evidence>
<reference evidence="2 3" key="1">
    <citation type="submission" date="2013-02" db="EMBL/GenBank/DDBJ databases">
        <title>The Genome Sequence of Enterococcus caccae BAA-1240.</title>
        <authorList>
            <consortium name="The Broad Institute Genome Sequencing Platform"/>
            <consortium name="The Broad Institute Genome Sequencing Center for Infectious Disease"/>
            <person name="Earl A.M."/>
            <person name="Gilmore M.S."/>
            <person name="Lebreton F."/>
            <person name="Walker B."/>
            <person name="Young S.K."/>
            <person name="Zeng Q."/>
            <person name="Gargeya S."/>
            <person name="Fitzgerald M."/>
            <person name="Haas B."/>
            <person name="Abouelleil A."/>
            <person name="Alvarado L."/>
            <person name="Arachchi H.M."/>
            <person name="Berlin A.M."/>
            <person name="Chapman S.B."/>
            <person name="Dewar J."/>
            <person name="Goldberg J."/>
            <person name="Griggs A."/>
            <person name="Gujja S."/>
            <person name="Hansen M."/>
            <person name="Howarth C."/>
            <person name="Imamovic A."/>
            <person name="Larimer J."/>
            <person name="McCowan C."/>
            <person name="Murphy C."/>
            <person name="Neiman D."/>
            <person name="Pearson M."/>
            <person name="Priest M."/>
            <person name="Roberts A."/>
            <person name="Saif S."/>
            <person name="Shea T."/>
            <person name="Sisk P."/>
            <person name="Sykes S."/>
            <person name="Wortman J."/>
            <person name="Nusbaum C."/>
            <person name="Birren B."/>
        </authorList>
    </citation>
    <scope>NUCLEOTIDE SEQUENCE [LARGE SCALE GENOMIC DNA]</scope>
    <source>
        <strain evidence="2 3">ATCC BAA-1240</strain>
    </source>
</reference>